<evidence type="ECO:0000313" key="2">
    <source>
        <dbReference type="EMBL" id="QEE09729.1"/>
    </source>
</evidence>
<keyword evidence="1" id="KW-0175">Coiled coil</keyword>
<proteinExistence type="predicted"/>
<keyword evidence="3" id="KW-1185">Reference proteome</keyword>
<protein>
    <submittedName>
        <fullName evidence="2">Uncharacterized protein</fullName>
    </submittedName>
</protein>
<sequence length="147" mass="16462">MALFPFSIADIDDPECIRVVLYASGRMGHAPLNALLKKAYEDMTKISERMDALEKKLKTLDLDNFKQKKNAKEDDQSIMSSSIVSGGITVPNTQMNIPEIKLEPSVDKRNFFLEFTSLKTPEIHNCADDNITLGSFKGSSSFVKKEK</sequence>
<evidence type="ECO:0000313" key="3">
    <source>
        <dbReference type="Proteomes" id="UP000321940"/>
    </source>
</evidence>
<evidence type="ECO:0000256" key="1">
    <source>
        <dbReference type="SAM" id="Coils"/>
    </source>
</evidence>
<dbReference type="EMBL" id="CP031843">
    <property type="protein sequence ID" value="QEE09729.1"/>
    <property type="molecule type" value="Genomic_DNA"/>
</dbReference>
<organism evidence="2 3">
    <name type="scientific">Bartonella kosoyi</name>
    <dbReference type="NCBI Taxonomy" id="2133959"/>
    <lineage>
        <taxon>Bacteria</taxon>
        <taxon>Pseudomonadati</taxon>
        <taxon>Pseudomonadota</taxon>
        <taxon>Alphaproteobacteria</taxon>
        <taxon>Hyphomicrobiales</taxon>
        <taxon>Bartonellaceae</taxon>
        <taxon>Bartonella</taxon>
    </lineage>
</organism>
<feature type="coiled-coil region" evidence="1">
    <location>
        <begin position="36"/>
        <end position="63"/>
    </location>
</feature>
<dbReference type="Proteomes" id="UP000321940">
    <property type="component" value="Chromosome"/>
</dbReference>
<dbReference type="KEGG" id="bky:D1093_09125"/>
<name>A0A5B9CYF6_9HYPH</name>
<accession>A0A5B9CYF6</accession>
<gene>
    <name evidence="2" type="ORF">D1093_09125</name>
</gene>
<reference evidence="2 3" key="1">
    <citation type="journal article" date="2020" name="Int. J. Syst. Evol. Microbiol.">
        <title>Bartonella kosoyi sp. nov. and Bartonella krasnovii sp. nov., two novel species closely related to the zoonotic Bartonella elizabethae, isolated from black rats and wild desert rodent-fleas.</title>
        <authorList>
            <person name="Gutierrez R."/>
            <person name="Shalit T."/>
            <person name="Markus B."/>
            <person name="Yuan C."/>
            <person name="Nachum-Biala Y."/>
            <person name="Elad D."/>
            <person name="Harrus S."/>
        </authorList>
    </citation>
    <scope>NUCLEOTIDE SEQUENCE [LARGE SCALE GENOMIC DNA]</scope>
    <source>
        <strain evidence="2 3">Tel Aviv</strain>
    </source>
</reference>
<dbReference type="AlphaFoldDB" id="A0A5B9CYF6"/>
<dbReference type="RefSeq" id="WP_120102175.1">
    <property type="nucleotide sequence ID" value="NZ_CP031843.2"/>
</dbReference>